<evidence type="ECO:0000313" key="2">
    <source>
        <dbReference type="Proteomes" id="UP000693970"/>
    </source>
</evidence>
<evidence type="ECO:0000313" key="1">
    <source>
        <dbReference type="EMBL" id="KAG7341330.1"/>
    </source>
</evidence>
<dbReference type="OrthoDB" id="124789at2759"/>
<reference evidence="1" key="2">
    <citation type="submission" date="2021-04" db="EMBL/GenBank/DDBJ databases">
        <authorList>
            <person name="Podell S."/>
        </authorList>
    </citation>
    <scope>NUCLEOTIDE SEQUENCE</scope>
    <source>
        <strain evidence="1">Hildebrandi</strain>
    </source>
</reference>
<sequence length="209" mass="23246">MDNTSHVLDEIDHAVSELKVQKWTATLPFNGCLCLSTDDVVMASFQDCHDLFSLTSTLHKGFILRFHPQMFPVVTGGVAKNKDLIKKLFDVLMCASHHHGFCQLVSQSQSKTGRKYLYCSHFQIHRQNKAARAVAGELRQSTLVCDRKNSRGPKGQSLPKRTSTSKATTLEDTCKVKLAFDADSCGKCSSHHGETSWKCSWNDTGNAQL</sequence>
<keyword evidence="2" id="KW-1185">Reference proteome</keyword>
<dbReference type="AlphaFoldDB" id="A0A9K3KCY8"/>
<accession>A0A9K3KCY8</accession>
<dbReference type="Proteomes" id="UP000693970">
    <property type="component" value="Unassembled WGS sequence"/>
</dbReference>
<organism evidence="1 2">
    <name type="scientific">Nitzschia inconspicua</name>
    <dbReference type="NCBI Taxonomy" id="303405"/>
    <lineage>
        <taxon>Eukaryota</taxon>
        <taxon>Sar</taxon>
        <taxon>Stramenopiles</taxon>
        <taxon>Ochrophyta</taxon>
        <taxon>Bacillariophyta</taxon>
        <taxon>Bacillariophyceae</taxon>
        <taxon>Bacillariophycidae</taxon>
        <taxon>Bacillariales</taxon>
        <taxon>Bacillariaceae</taxon>
        <taxon>Nitzschia</taxon>
    </lineage>
</organism>
<reference evidence="1" key="1">
    <citation type="journal article" date="2021" name="Sci. Rep.">
        <title>Diploid genomic architecture of Nitzschia inconspicua, an elite biomass production diatom.</title>
        <authorList>
            <person name="Oliver A."/>
            <person name="Podell S."/>
            <person name="Pinowska A."/>
            <person name="Traller J.C."/>
            <person name="Smith S.R."/>
            <person name="McClure R."/>
            <person name="Beliaev A."/>
            <person name="Bohutskyi P."/>
            <person name="Hill E.A."/>
            <person name="Rabines A."/>
            <person name="Zheng H."/>
            <person name="Allen L.Z."/>
            <person name="Kuo A."/>
            <person name="Grigoriev I.V."/>
            <person name="Allen A.E."/>
            <person name="Hazlebeck D."/>
            <person name="Allen E.E."/>
        </authorList>
    </citation>
    <scope>NUCLEOTIDE SEQUENCE</scope>
    <source>
        <strain evidence="1">Hildebrandi</strain>
    </source>
</reference>
<dbReference type="EMBL" id="JAGRRH010000026">
    <property type="protein sequence ID" value="KAG7341330.1"/>
    <property type="molecule type" value="Genomic_DNA"/>
</dbReference>
<gene>
    <name evidence="1" type="ORF">IV203_023281</name>
</gene>
<comment type="caution">
    <text evidence="1">The sequence shown here is derived from an EMBL/GenBank/DDBJ whole genome shotgun (WGS) entry which is preliminary data.</text>
</comment>
<protein>
    <submittedName>
        <fullName evidence="1">Uncharacterized protein</fullName>
    </submittedName>
</protein>
<proteinExistence type="predicted"/>
<name>A0A9K3KCY8_9STRA</name>